<dbReference type="RefSeq" id="WP_188718881.1">
    <property type="nucleotide sequence ID" value="NZ_BAABBD010000001.1"/>
</dbReference>
<comment type="caution">
    <text evidence="2">The sequence shown here is derived from an EMBL/GenBank/DDBJ whole genome shotgun (WGS) entry which is preliminary data.</text>
</comment>
<organism evidence="2 3">
    <name type="scientific">Agrococcus terreus</name>
    <dbReference type="NCBI Taxonomy" id="574649"/>
    <lineage>
        <taxon>Bacteria</taxon>
        <taxon>Bacillati</taxon>
        <taxon>Actinomycetota</taxon>
        <taxon>Actinomycetes</taxon>
        <taxon>Micrococcales</taxon>
        <taxon>Microbacteriaceae</taxon>
        <taxon>Agrococcus</taxon>
    </lineage>
</organism>
<protein>
    <submittedName>
        <fullName evidence="2">Uncharacterized protein</fullName>
    </submittedName>
</protein>
<dbReference type="EMBL" id="BMLM01000004">
    <property type="protein sequence ID" value="GGN89909.1"/>
    <property type="molecule type" value="Genomic_DNA"/>
</dbReference>
<name>A0ABQ2KQW8_9MICO</name>
<evidence type="ECO:0000313" key="3">
    <source>
        <dbReference type="Proteomes" id="UP000626982"/>
    </source>
</evidence>
<gene>
    <name evidence="2" type="ORF">GCM10010968_27050</name>
</gene>
<evidence type="ECO:0000256" key="1">
    <source>
        <dbReference type="SAM" id="MobiDB-lite"/>
    </source>
</evidence>
<accession>A0ABQ2KQW8</accession>
<proteinExistence type="predicted"/>
<sequence length="212" mass="22646">MDHGTGWQVTARTDDPGWLEVPPTGGAGLDEAQASAWVSGRAAELRADWADRWRPEHDVLVPAALEHALARRTPDDALCFQLWPVREPRAAIVHVAFGALEQPLDWREVGGALSPLTLPEVGPGVQRVFREQLQVPEADGPVELLGIDLLCTDGAALLHVRLEPTLPGFASDLVPLLHAFAATIAVHGPAGPWRSNDPGDDAVAAWSSEALA</sequence>
<reference evidence="3" key="1">
    <citation type="journal article" date="2019" name="Int. J. Syst. Evol. Microbiol.">
        <title>The Global Catalogue of Microorganisms (GCM) 10K type strain sequencing project: providing services to taxonomists for standard genome sequencing and annotation.</title>
        <authorList>
            <consortium name="The Broad Institute Genomics Platform"/>
            <consortium name="The Broad Institute Genome Sequencing Center for Infectious Disease"/>
            <person name="Wu L."/>
            <person name="Ma J."/>
        </authorList>
    </citation>
    <scope>NUCLEOTIDE SEQUENCE [LARGE SCALE GENOMIC DNA]</scope>
    <source>
        <strain evidence="3">CGMCC 1.6960</strain>
    </source>
</reference>
<feature type="region of interest" description="Disordered" evidence="1">
    <location>
        <begin position="1"/>
        <end position="26"/>
    </location>
</feature>
<keyword evidence="3" id="KW-1185">Reference proteome</keyword>
<evidence type="ECO:0000313" key="2">
    <source>
        <dbReference type="EMBL" id="GGN89909.1"/>
    </source>
</evidence>
<dbReference type="Proteomes" id="UP000626982">
    <property type="component" value="Unassembled WGS sequence"/>
</dbReference>